<organism evidence="1 2">
    <name type="scientific">Acidilutibacter cellobiosedens</name>
    <dbReference type="NCBI Taxonomy" id="2507161"/>
    <lineage>
        <taxon>Bacteria</taxon>
        <taxon>Bacillati</taxon>
        <taxon>Bacillota</taxon>
        <taxon>Tissierellia</taxon>
        <taxon>Tissierellales</taxon>
        <taxon>Acidilutibacteraceae</taxon>
        <taxon>Acidilutibacter</taxon>
    </lineage>
</organism>
<dbReference type="InterPro" id="IPR036291">
    <property type="entry name" value="NAD(P)-bd_dom_sf"/>
</dbReference>
<dbReference type="Proteomes" id="UP000287969">
    <property type="component" value="Chromosome"/>
</dbReference>
<reference evidence="2" key="1">
    <citation type="submission" date="2019-01" db="EMBL/GenBank/DDBJ databases">
        <title>Draft genomes of a novel of Sporanaerobacter strains.</title>
        <authorList>
            <person name="Ma S."/>
        </authorList>
    </citation>
    <scope>NUCLEOTIDE SEQUENCE [LARGE SCALE GENOMIC DNA]</scope>
    <source>
        <strain evidence="2">NJN-17</strain>
    </source>
</reference>
<evidence type="ECO:0000313" key="1">
    <source>
        <dbReference type="EMBL" id="QAT62328.1"/>
    </source>
</evidence>
<dbReference type="EMBL" id="CP035282">
    <property type="protein sequence ID" value="QAT62328.1"/>
    <property type="molecule type" value="Genomic_DNA"/>
</dbReference>
<gene>
    <name evidence="1" type="ORF">EQM13_12540</name>
</gene>
<dbReference type="Gene3D" id="3.40.50.720">
    <property type="entry name" value="NAD(P)-binding Rossmann-like Domain"/>
    <property type="match status" value="1"/>
</dbReference>
<dbReference type="GO" id="GO:0004459">
    <property type="term" value="F:L-lactate dehydrogenase (NAD+) activity"/>
    <property type="evidence" value="ECO:0007669"/>
    <property type="project" value="TreeGrafter"/>
</dbReference>
<dbReference type="SUPFAM" id="SSF51735">
    <property type="entry name" value="NAD(P)-binding Rossmann-fold domains"/>
    <property type="match status" value="1"/>
</dbReference>
<dbReference type="GO" id="GO:0006089">
    <property type="term" value="P:lactate metabolic process"/>
    <property type="evidence" value="ECO:0007669"/>
    <property type="project" value="TreeGrafter"/>
</dbReference>
<dbReference type="PANTHER" id="PTHR43128:SF16">
    <property type="entry name" value="L-LACTATE DEHYDROGENASE"/>
    <property type="match status" value="1"/>
</dbReference>
<keyword evidence="2" id="KW-1185">Reference proteome</keyword>
<dbReference type="RefSeq" id="WP_128752850.1">
    <property type="nucleotide sequence ID" value="NZ_CP035282.1"/>
</dbReference>
<dbReference type="KEGG" id="spoa:EQM13_12540"/>
<dbReference type="AlphaFoldDB" id="A0A410QES0"/>
<dbReference type="OrthoDB" id="1704578at2"/>
<dbReference type="PANTHER" id="PTHR43128">
    <property type="entry name" value="L-2-HYDROXYCARBOXYLATE DEHYDROGENASE (NAD(P)(+))"/>
    <property type="match status" value="1"/>
</dbReference>
<protein>
    <submittedName>
        <fullName evidence="1">Lactate dehydrogenase</fullName>
    </submittedName>
</protein>
<evidence type="ECO:0000313" key="2">
    <source>
        <dbReference type="Proteomes" id="UP000287969"/>
    </source>
</evidence>
<sequence>MFNYYKYKNKYLFSTYEYSMFKKVSLDEFIANKNKYYYLKKSDPLYSRRSFSVSHPDFILSEREDIDIILDIKEEKEYSLPEWLIKDIYNGNIISINTNYPHWSELLEEKSHNKWKVNILALGDVGSTLLIGLKLLGGELIEKIGICDRNENNKIRWEYEMNQVRKAFSNEKFPMVKGIDIESLFDCDMFVFCASKGVPPTNSKAGDVRMVQFNGNSAIIKEYAYMARKKHFKGIFAVISDPVDLLCKKAFLESNKDEYGNLDFEGIPADKVIGYGLGVMNGRAAFYAEMDEKTKHFLNEGRVFGPHGEGLIVADSIKNYNENLSNLLTEKTKNANLKIRSLGYKPYIAPSLSSGALSLLSTMSGDWFYGSTYMGGAYIGAKCRLINNNIEVEKLNLPEPLFSKIKSAYERLVKII</sequence>
<name>A0A410QES0_9FIRM</name>
<proteinExistence type="predicted"/>
<accession>A0A410QES0</accession>